<dbReference type="EMBL" id="LZIT01000103">
    <property type="protein sequence ID" value="OBG40779.1"/>
    <property type="molecule type" value="Genomic_DNA"/>
</dbReference>
<gene>
    <name evidence="2" type="ORF">A5672_13405</name>
</gene>
<dbReference type="SUPFAM" id="SSF109854">
    <property type="entry name" value="DinB/YfiT-like putative metalloenzymes"/>
    <property type="match status" value="1"/>
</dbReference>
<feature type="domain" description="Mycothiol-dependent maleylpyruvate isomerase metal-binding" evidence="1">
    <location>
        <begin position="4"/>
        <end position="113"/>
    </location>
</feature>
<evidence type="ECO:0000313" key="3">
    <source>
        <dbReference type="Proteomes" id="UP000092086"/>
    </source>
</evidence>
<dbReference type="Proteomes" id="UP000092086">
    <property type="component" value="Unassembled WGS sequence"/>
</dbReference>
<dbReference type="InterPro" id="IPR024344">
    <property type="entry name" value="MDMPI_metal-binding"/>
</dbReference>
<reference evidence="2 3" key="1">
    <citation type="submission" date="2016-06" db="EMBL/GenBank/DDBJ databases">
        <authorList>
            <person name="Sutton G."/>
            <person name="Brinkac L."/>
            <person name="Sanka R."/>
            <person name="Adams M."/>
            <person name="Lau E."/>
            <person name="Sam S."/>
            <person name="Sreng N."/>
            <person name="Him V."/>
            <person name="Kerleguer A."/>
            <person name="Cheng S."/>
        </authorList>
    </citation>
    <scope>NUCLEOTIDE SEQUENCE [LARGE SCALE GENOMIC DNA]</scope>
    <source>
        <strain evidence="2 3">E2978</strain>
    </source>
</reference>
<dbReference type="Gene3D" id="1.20.120.450">
    <property type="entry name" value="dinb family like domain"/>
    <property type="match status" value="1"/>
</dbReference>
<dbReference type="NCBIfam" id="TIGR03083">
    <property type="entry name" value="maleylpyruvate isomerase family mycothiol-dependent enzyme"/>
    <property type="match status" value="1"/>
</dbReference>
<dbReference type="InterPro" id="IPR034660">
    <property type="entry name" value="DinB/YfiT-like"/>
</dbReference>
<protein>
    <submittedName>
        <fullName evidence="2">Pantothenate synthetase</fullName>
    </submittedName>
</protein>
<comment type="caution">
    <text evidence="2">The sequence shown here is derived from an EMBL/GenBank/DDBJ whole genome shotgun (WGS) entry which is preliminary data.</text>
</comment>
<proteinExistence type="predicted"/>
<sequence length="230" mass="24817">MPESVWAKESGCPGWSVKDLVSHMACSFWLAVDPTNLPDPGGLPAERAADLYVESRRSMTPDEVVADYEQVSRKGLEMLAAVSGQDFEVPLGDVGTYPASVVPAAFAFEAFIHIRYDLFSPDGPLEGEPPPADELRLGPTLDWIEASLPQQNASLLDAIGAMGKSVEVRVDGPCGRTLRIGADADVAARITTDSLAFVRWVTQRGTWADLGVRGEGDPSTLEMARKLRVF</sequence>
<accession>A0ABD6P2R4</accession>
<dbReference type="InterPro" id="IPR017517">
    <property type="entry name" value="Maleyloyr_isom"/>
</dbReference>
<evidence type="ECO:0000313" key="2">
    <source>
        <dbReference type="EMBL" id="OBG40779.1"/>
    </source>
</evidence>
<evidence type="ECO:0000259" key="1">
    <source>
        <dbReference type="Pfam" id="PF11716"/>
    </source>
</evidence>
<organism evidence="2 3">
    <name type="scientific">Mycobacterium alsense</name>
    <dbReference type="NCBI Taxonomy" id="324058"/>
    <lineage>
        <taxon>Bacteria</taxon>
        <taxon>Bacillati</taxon>
        <taxon>Actinomycetota</taxon>
        <taxon>Actinomycetes</taxon>
        <taxon>Mycobacteriales</taxon>
        <taxon>Mycobacteriaceae</taxon>
        <taxon>Mycobacterium</taxon>
    </lineage>
</organism>
<dbReference type="Pfam" id="PF11716">
    <property type="entry name" value="MDMPI_N"/>
    <property type="match status" value="1"/>
</dbReference>
<dbReference type="AlphaFoldDB" id="A0ABD6P2R4"/>
<name>A0ABD6P2R4_9MYCO</name>